<evidence type="ECO:0000256" key="1">
    <source>
        <dbReference type="SAM" id="MobiDB-lite"/>
    </source>
</evidence>
<comment type="caution">
    <text evidence="2">The sequence shown here is derived from an EMBL/GenBank/DDBJ whole genome shotgun (WGS) entry which is preliminary data.</text>
</comment>
<reference evidence="2" key="1">
    <citation type="submission" date="2020-01" db="EMBL/GenBank/DDBJ databases">
        <title>Identification and distribution of gene clusters putatively required for synthesis of sphingolipid metabolism inhibitors in phylogenetically diverse species of the filamentous fungus Fusarium.</title>
        <authorList>
            <person name="Kim H.-S."/>
            <person name="Busman M."/>
            <person name="Brown D.W."/>
            <person name="Divon H."/>
            <person name="Uhlig S."/>
            <person name="Proctor R.H."/>
        </authorList>
    </citation>
    <scope>NUCLEOTIDE SEQUENCE</scope>
    <source>
        <strain evidence="2">NRRL 31653</strain>
    </source>
</reference>
<evidence type="ECO:0000313" key="3">
    <source>
        <dbReference type="Proteomes" id="UP000737391"/>
    </source>
</evidence>
<keyword evidence="3" id="KW-1185">Reference proteome</keyword>
<gene>
    <name evidence="2" type="ORF">FAGAP_1069</name>
</gene>
<feature type="compositionally biased region" description="Basic and acidic residues" evidence="1">
    <location>
        <begin position="105"/>
        <end position="118"/>
    </location>
</feature>
<dbReference type="AlphaFoldDB" id="A0A9P5EAL9"/>
<accession>A0A9P5EAL9</accession>
<name>A0A9P5EAL9_9HYPO</name>
<dbReference type="OrthoDB" id="5106484at2759"/>
<evidence type="ECO:0000313" key="2">
    <source>
        <dbReference type="EMBL" id="KAF4502700.1"/>
    </source>
</evidence>
<proteinExistence type="predicted"/>
<protein>
    <submittedName>
        <fullName evidence="2">Uncharacterized protein</fullName>
    </submittedName>
</protein>
<feature type="region of interest" description="Disordered" evidence="1">
    <location>
        <begin position="102"/>
        <end position="154"/>
    </location>
</feature>
<dbReference type="EMBL" id="LUFC02000061">
    <property type="protein sequence ID" value="KAF4502700.1"/>
    <property type="molecule type" value="Genomic_DNA"/>
</dbReference>
<dbReference type="Proteomes" id="UP000737391">
    <property type="component" value="Unassembled WGS sequence"/>
</dbReference>
<sequence length="290" mass="33232">MAPIIKEESDSHTLPVIGTRLEDFEADGDYLPSRPGGRFLNSPTDLGLYEKFDLADNLRKWGQTETPELYRSVRSEAINISAEDRVDFFNVLFKGWSSAADIEDMPSKPRDRDKDDTRIPIGRWSQDLPASRNKRERDEDGESPTKRRKRDEARFQHQPAYFGVGFSSGKGEDKVTFDVKDASNQITAAQYVDWDTDDNIDELKRRALTKWERSERTRFRDFNQKRIFISSRNSIIRAAKAGFAEGSRSPIAIPEIVELAEPESTFAIFKKVVEANLKIVHGVEESLRLR</sequence>
<organism evidence="2 3">
    <name type="scientific">Fusarium agapanthi</name>
    <dbReference type="NCBI Taxonomy" id="1803897"/>
    <lineage>
        <taxon>Eukaryota</taxon>
        <taxon>Fungi</taxon>
        <taxon>Dikarya</taxon>
        <taxon>Ascomycota</taxon>
        <taxon>Pezizomycotina</taxon>
        <taxon>Sordariomycetes</taxon>
        <taxon>Hypocreomycetidae</taxon>
        <taxon>Hypocreales</taxon>
        <taxon>Nectriaceae</taxon>
        <taxon>Fusarium</taxon>
        <taxon>Fusarium fujikuroi species complex</taxon>
    </lineage>
</organism>